<organism evidence="1 2">
    <name type="scientific">Diversispora epigaea</name>
    <dbReference type="NCBI Taxonomy" id="1348612"/>
    <lineage>
        <taxon>Eukaryota</taxon>
        <taxon>Fungi</taxon>
        <taxon>Fungi incertae sedis</taxon>
        <taxon>Mucoromycota</taxon>
        <taxon>Glomeromycotina</taxon>
        <taxon>Glomeromycetes</taxon>
        <taxon>Diversisporales</taxon>
        <taxon>Diversisporaceae</taxon>
        <taxon>Diversispora</taxon>
    </lineage>
</organism>
<protein>
    <submittedName>
        <fullName evidence="1">Uncharacterized protein</fullName>
    </submittedName>
</protein>
<accession>A0A397IS56</accession>
<name>A0A397IS56_9GLOM</name>
<dbReference type="OrthoDB" id="3259294at2759"/>
<keyword evidence="2" id="KW-1185">Reference proteome</keyword>
<comment type="caution">
    <text evidence="1">The sequence shown here is derived from an EMBL/GenBank/DDBJ whole genome shotgun (WGS) entry which is preliminary data.</text>
</comment>
<evidence type="ECO:0000313" key="1">
    <source>
        <dbReference type="EMBL" id="RHZ77787.1"/>
    </source>
</evidence>
<gene>
    <name evidence="1" type="ORF">Glove_173g80</name>
</gene>
<sequence>MLYVNDIVKEDVSYLFPNGDYLTDEMLDAEYKVLKTNLEKKFHLSILPIPDPQSSSFDEEFRFDVLRIAKRMLFHRCTKLCKKYRCGRISDCCFDFPRKLVEAPGKIYSELRIIALQRCNAYINNHNPYITASCRRNNDIKFIATVKLAFAYIHYITDYITKSDMNAHNSFLMCAMTLNKFVTEVPSSDESSNDFMLRSQKLVTMCLNKIVGQTKITGPQISAYLLGFKDHFL</sequence>
<dbReference type="Proteomes" id="UP000266861">
    <property type="component" value="Unassembled WGS sequence"/>
</dbReference>
<evidence type="ECO:0000313" key="2">
    <source>
        <dbReference type="Proteomes" id="UP000266861"/>
    </source>
</evidence>
<reference evidence="1 2" key="1">
    <citation type="submission" date="2018-08" db="EMBL/GenBank/DDBJ databases">
        <title>Genome and evolution of the arbuscular mycorrhizal fungus Diversispora epigaea (formerly Glomus versiforme) and its bacterial endosymbionts.</title>
        <authorList>
            <person name="Sun X."/>
            <person name="Fei Z."/>
            <person name="Harrison M."/>
        </authorList>
    </citation>
    <scope>NUCLEOTIDE SEQUENCE [LARGE SCALE GENOMIC DNA]</scope>
    <source>
        <strain evidence="1 2">IT104</strain>
    </source>
</reference>
<dbReference type="STRING" id="1348612.A0A397IS56"/>
<dbReference type="AlphaFoldDB" id="A0A397IS56"/>
<proteinExistence type="predicted"/>
<dbReference type="EMBL" id="PQFF01000163">
    <property type="protein sequence ID" value="RHZ77787.1"/>
    <property type="molecule type" value="Genomic_DNA"/>
</dbReference>